<dbReference type="Proteomes" id="UP000887578">
    <property type="component" value="Unplaced"/>
</dbReference>
<accession>A0A914P7J3</accession>
<sequence length="150" mass="16433">MVSSNRTNSLQSSGSFIPEIVISNTDEFHHPRRMDSYTPSLSLIYDFDASRKNSILSDLSGLSGHSAGSDCFQVAENNYHEDDVVIRAARQRSASRADTGESAKSAPIAALSAAYKVRSRDNSLKMKHSSTSSLSPHRHKLTHEITIDVP</sequence>
<name>A0A914P7J3_9BILA</name>
<feature type="region of interest" description="Disordered" evidence="1">
    <location>
        <begin position="126"/>
        <end position="150"/>
    </location>
</feature>
<evidence type="ECO:0000313" key="3">
    <source>
        <dbReference type="WBParaSite" id="PDA_v2.g13953.t1"/>
    </source>
</evidence>
<protein>
    <submittedName>
        <fullName evidence="3">Uncharacterized protein</fullName>
    </submittedName>
</protein>
<dbReference type="WBParaSite" id="PDA_v2.g13953.t1">
    <property type="protein sequence ID" value="PDA_v2.g13953.t1"/>
    <property type="gene ID" value="PDA_v2.g13953"/>
</dbReference>
<keyword evidence="2" id="KW-1185">Reference proteome</keyword>
<dbReference type="AlphaFoldDB" id="A0A914P7J3"/>
<evidence type="ECO:0000256" key="1">
    <source>
        <dbReference type="SAM" id="MobiDB-lite"/>
    </source>
</evidence>
<organism evidence="2 3">
    <name type="scientific">Panagrolaimus davidi</name>
    <dbReference type="NCBI Taxonomy" id="227884"/>
    <lineage>
        <taxon>Eukaryota</taxon>
        <taxon>Metazoa</taxon>
        <taxon>Ecdysozoa</taxon>
        <taxon>Nematoda</taxon>
        <taxon>Chromadorea</taxon>
        <taxon>Rhabditida</taxon>
        <taxon>Tylenchina</taxon>
        <taxon>Panagrolaimomorpha</taxon>
        <taxon>Panagrolaimoidea</taxon>
        <taxon>Panagrolaimidae</taxon>
        <taxon>Panagrolaimus</taxon>
    </lineage>
</organism>
<proteinExistence type="predicted"/>
<evidence type="ECO:0000313" key="2">
    <source>
        <dbReference type="Proteomes" id="UP000887578"/>
    </source>
</evidence>
<reference evidence="3" key="1">
    <citation type="submission" date="2022-11" db="UniProtKB">
        <authorList>
            <consortium name="WormBaseParasite"/>
        </authorList>
    </citation>
    <scope>IDENTIFICATION</scope>
</reference>